<keyword evidence="2" id="KW-1003">Cell membrane</keyword>
<evidence type="ECO:0000256" key="4">
    <source>
        <dbReference type="ARBA" id="ARBA00022989"/>
    </source>
</evidence>
<dbReference type="InterPro" id="IPR010343">
    <property type="entry name" value="ArAE_1"/>
</dbReference>
<dbReference type="Pfam" id="PF06081">
    <property type="entry name" value="ArAE_1"/>
    <property type="match status" value="1"/>
</dbReference>
<keyword evidence="5 6" id="KW-0472">Membrane</keyword>
<dbReference type="RefSeq" id="WP_010897114.1">
    <property type="nucleotide sequence ID" value="NZ_CP040441.1"/>
</dbReference>
<evidence type="ECO:0000256" key="6">
    <source>
        <dbReference type="SAM" id="Phobius"/>
    </source>
</evidence>
<evidence type="ECO:0000313" key="7">
    <source>
        <dbReference type="EMBL" id="KOO36418.1"/>
    </source>
</evidence>
<evidence type="ECO:0008006" key="8">
    <source>
        <dbReference type="Google" id="ProtNLM"/>
    </source>
</evidence>
<evidence type="ECO:0000256" key="5">
    <source>
        <dbReference type="ARBA" id="ARBA00023136"/>
    </source>
</evidence>
<gene>
    <name evidence="7" type="ORF">AMD02_19810</name>
</gene>
<dbReference type="PATRIC" id="fig|136160.3.peg.3957"/>
<comment type="caution">
    <text evidence="7">The sequence shown here is derived from an EMBL/GenBank/DDBJ whole genome shotgun (WGS) entry which is preliminary data.</text>
</comment>
<evidence type="ECO:0000256" key="3">
    <source>
        <dbReference type="ARBA" id="ARBA00022692"/>
    </source>
</evidence>
<accession>A0A0M0KDD0</accession>
<dbReference type="PANTHER" id="PTHR30509:SF27">
    <property type="entry name" value="UPF0421 PROTEIN YGAE"/>
    <property type="match status" value="1"/>
</dbReference>
<feature type="transmembrane region" description="Helical" evidence="6">
    <location>
        <begin position="125"/>
        <end position="144"/>
    </location>
</feature>
<feature type="transmembrane region" description="Helical" evidence="6">
    <location>
        <begin position="7"/>
        <end position="24"/>
    </location>
</feature>
<accession>A0A4Y7WU53</accession>
<organism evidence="7">
    <name type="scientific">Halalkalibacterium halodurans</name>
    <name type="common">Bacillus halodurans</name>
    <dbReference type="NCBI Taxonomy" id="86665"/>
    <lineage>
        <taxon>Bacteria</taxon>
        <taxon>Bacillati</taxon>
        <taxon>Bacillota</taxon>
        <taxon>Bacilli</taxon>
        <taxon>Bacillales</taxon>
        <taxon>Bacillaceae</taxon>
        <taxon>Halalkalibacterium (ex Joshi et al. 2022)</taxon>
    </lineage>
</organism>
<dbReference type="GeneID" id="87596484"/>
<dbReference type="GO" id="GO:0005886">
    <property type="term" value="C:plasma membrane"/>
    <property type="evidence" value="ECO:0007669"/>
    <property type="project" value="UniProtKB-SubCell"/>
</dbReference>
<dbReference type="EMBL" id="LILD01000014">
    <property type="protein sequence ID" value="KOO36418.1"/>
    <property type="molecule type" value="Genomic_DNA"/>
</dbReference>
<proteinExistence type="predicted"/>
<reference evidence="7" key="1">
    <citation type="submission" date="2015-08" db="EMBL/GenBank/DDBJ databases">
        <title>Complete DNA Sequence of Pseudomonas syringae pv. actinidiae, the Causal Agent of Kiwifruit Canker Disease.</title>
        <authorList>
            <person name="Rikkerink E.H.A."/>
            <person name="Fineran P.C."/>
        </authorList>
    </citation>
    <scope>NUCLEOTIDE SEQUENCE</scope>
    <source>
        <strain evidence="7">DSM 13666</strain>
    </source>
</reference>
<name>A0A0M0KDD0_ALKHA</name>
<dbReference type="OMA" id="IAIMEYT"/>
<dbReference type="AlphaFoldDB" id="A0A0M0KDD0"/>
<comment type="subcellular location">
    <subcellularLocation>
        <location evidence="1">Cell membrane</location>
        <topology evidence="1">Multi-pass membrane protein</topology>
    </subcellularLocation>
</comment>
<keyword evidence="4 6" id="KW-1133">Transmembrane helix</keyword>
<sequence length="360" mass="41629">MKLGARIFKTGLAVMLSLYLAIWLQFDSPVFAALTAAFAVQPSIYRTFQTILDQVQANVIGAIIAVIFAVTFGHEPFVIAVVIVITIALILKLKLDTSTISIALVTIIVIMESPVENFVDFATDRFLLIMLGVVSAFLVNLVFIPPRYETKLYHKIVKNTEDIIQWLMLFIRRDANPQSLKKDLSRLNENLIKIDQLYLFYKEERNYFIRTRYAKARKIVLFRQMVATTKKAFTVLKNLERRSDYLHYLPDETQALIENQLHLLTTYHDRILLRYIGKVSPQCDHQINDELNEGKSALTDAFMAHYQDDNVDADAWSHLLPAISQLIEYQEQLEHLDHLVDSFFNYHQKANKVQINEMDE</sequence>
<feature type="transmembrane region" description="Helical" evidence="6">
    <location>
        <begin position="55"/>
        <end position="71"/>
    </location>
</feature>
<keyword evidence="3 6" id="KW-0812">Transmembrane</keyword>
<feature type="transmembrane region" description="Helical" evidence="6">
    <location>
        <begin position="100"/>
        <end position="119"/>
    </location>
</feature>
<protein>
    <recommendedName>
        <fullName evidence="8">Aromatic acid exporter family member 1</fullName>
    </recommendedName>
</protein>
<evidence type="ECO:0000256" key="1">
    <source>
        <dbReference type="ARBA" id="ARBA00004651"/>
    </source>
</evidence>
<dbReference type="PANTHER" id="PTHR30509">
    <property type="entry name" value="P-HYDROXYBENZOIC ACID EFFLUX PUMP SUBUNIT-RELATED"/>
    <property type="match status" value="1"/>
</dbReference>
<evidence type="ECO:0000256" key="2">
    <source>
        <dbReference type="ARBA" id="ARBA00022475"/>
    </source>
</evidence>